<keyword evidence="2 5" id="KW-0378">Hydrolase</keyword>
<accession>A0ABD3EFN8</accession>
<dbReference type="InterPro" id="IPR049163">
    <property type="entry name" value="Pif1-like_2B_dom"/>
</dbReference>
<comment type="catalytic activity">
    <reaction evidence="5">
        <text>ATP + H2O = ADP + phosphate + H(+)</text>
        <dbReference type="Rhea" id="RHEA:13065"/>
        <dbReference type="ChEBI" id="CHEBI:15377"/>
        <dbReference type="ChEBI" id="CHEBI:15378"/>
        <dbReference type="ChEBI" id="CHEBI:30616"/>
        <dbReference type="ChEBI" id="CHEBI:43474"/>
        <dbReference type="ChEBI" id="CHEBI:456216"/>
        <dbReference type="EC" id="5.6.2.3"/>
    </reaction>
</comment>
<dbReference type="FunFam" id="3.40.50.300:FF:002884">
    <property type="entry name" value="ATP-dependent DNA helicase"/>
    <property type="match status" value="1"/>
</dbReference>
<comment type="cofactor">
    <cofactor evidence="5">
        <name>Mg(2+)</name>
        <dbReference type="ChEBI" id="CHEBI:18420"/>
    </cofactor>
</comment>
<evidence type="ECO:0000256" key="5">
    <source>
        <dbReference type="RuleBase" id="RU363044"/>
    </source>
</evidence>
<proteinExistence type="inferred from homology"/>
<dbReference type="SUPFAM" id="SSF52540">
    <property type="entry name" value="P-loop containing nucleoside triphosphate hydrolases"/>
    <property type="match status" value="1"/>
</dbReference>
<dbReference type="GO" id="GO:0016787">
    <property type="term" value="F:hydrolase activity"/>
    <property type="evidence" value="ECO:0007669"/>
    <property type="project" value="UniProtKB-KW"/>
</dbReference>
<keyword evidence="5" id="KW-0234">DNA repair</keyword>
<evidence type="ECO:0000256" key="3">
    <source>
        <dbReference type="ARBA" id="ARBA00022806"/>
    </source>
</evidence>
<dbReference type="GO" id="GO:0006310">
    <property type="term" value="P:DNA recombination"/>
    <property type="evidence" value="ECO:0007669"/>
    <property type="project" value="UniProtKB-KW"/>
</dbReference>
<keyword evidence="5" id="KW-0233">DNA recombination</keyword>
<evidence type="ECO:0000313" key="10">
    <source>
        <dbReference type="Proteomes" id="UP001632038"/>
    </source>
</evidence>
<comment type="caution">
    <text evidence="9">The sequence shown here is derived from an EMBL/GenBank/DDBJ whole genome shotgun (WGS) entry which is preliminary data.</text>
</comment>
<feature type="domain" description="DNA helicase Pif1-like 2B" evidence="8">
    <location>
        <begin position="192"/>
        <end position="223"/>
    </location>
</feature>
<evidence type="ECO:0000256" key="4">
    <source>
        <dbReference type="ARBA" id="ARBA00022840"/>
    </source>
</evidence>
<comment type="similarity">
    <text evidence="5">Belongs to the helicase family.</text>
</comment>
<keyword evidence="3 5" id="KW-0347">Helicase</keyword>
<dbReference type="Gene3D" id="3.40.50.300">
    <property type="entry name" value="P-loop containing nucleotide triphosphate hydrolases"/>
    <property type="match status" value="1"/>
</dbReference>
<keyword evidence="5" id="KW-0227">DNA damage</keyword>
<dbReference type="InterPro" id="IPR027417">
    <property type="entry name" value="P-loop_NTPase"/>
</dbReference>
<dbReference type="AlphaFoldDB" id="A0ABD3EFN8"/>
<gene>
    <name evidence="9" type="ORF">CASFOL_001682</name>
</gene>
<keyword evidence="4 5" id="KW-0067">ATP-binding</keyword>
<dbReference type="Pfam" id="PF21530">
    <property type="entry name" value="Pif1_2B_dom"/>
    <property type="match status" value="1"/>
</dbReference>
<reference evidence="10" key="1">
    <citation type="journal article" date="2024" name="IScience">
        <title>Strigolactones Initiate the Formation of Haustorium-like Structures in Castilleja.</title>
        <authorList>
            <person name="Buerger M."/>
            <person name="Peterson D."/>
            <person name="Chory J."/>
        </authorList>
    </citation>
    <scope>NUCLEOTIDE SEQUENCE [LARGE SCALE GENOMIC DNA]</scope>
</reference>
<feature type="domain" description="DNA helicase Pif1-like DEAD-box helicase" evidence="7">
    <location>
        <begin position="1"/>
        <end position="106"/>
    </location>
</feature>
<dbReference type="Proteomes" id="UP001632038">
    <property type="component" value="Unassembled WGS sequence"/>
</dbReference>
<protein>
    <recommendedName>
        <fullName evidence="5">ATP-dependent DNA helicase</fullName>
        <ecNumber evidence="5">5.6.2.3</ecNumber>
    </recommendedName>
</protein>
<dbReference type="InterPro" id="IPR010285">
    <property type="entry name" value="DNA_helicase_pif1-like_DEAD"/>
</dbReference>
<dbReference type="Pfam" id="PF05970">
    <property type="entry name" value="PIF1"/>
    <property type="match status" value="1"/>
</dbReference>
<keyword evidence="1 5" id="KW-0547">Nucleotide-binding</keyword>
<dbReference type="EC" id="5.6.2.3" evidence="5"/>
<keyword evidence="10" id="KW-1185">Reference proteome</keyword>
<dbReference type="PANTHER" id="PTHR10492:SF96">
    <property type="entry name" value="ATP-DEPENDENT DNA HELICASE"/>
    <property type="match status" value="1"/>
</dbReference>
<dbReference type="CDD" id="cd18809">
    <property type="entry name" value="SF1_C_RecD"/>
    <property type="match status" value="1"/>
</dbReference>
<dbReference type="GO" id="GO:0005524">
    <property type="term" value="F:ATP binding"/>
    <property type="evidence" value="ECO:0007669"/>
    <property type="project" value="UniProtKB-KW"/>
</dbReference>
<evidence type="ECO:0000259" key="7">
    <source>
        <dbReference type="Pfam" id="PF05970"/>
    </source>
</evidence>
<dbReference type="PANTHER" id="PTHR10492">
    <property type="match status" value="1"/>
</dbReference>
<dbReference type="Pfam" id="PF02689">
    <property type="entry name" value="Herpes_Helicase"/>
    <property type="match status" value="1"/>
</dbReference>
<dbReference type="GO" id="GO:0006281">
    <property type="term" value="P:DNA repair"/>
    <property type="evidence" value="ECO:0007669"/>
    <property type="project" value="UniProtKB-KW"/>
</dbReference>
<organism evidence="9 10">
    <name type="scientific">Castilleja foliolosa</name>
    <dbReference type="NCBI Taxonomy" id="1961234"/>
    <lineage>
        <taxon>Eukaryota</taxon>
        <taxon>Viridiplantae</taxon>
        <taxon>Streptophyta</taxon>
        <taxon>Embryophyta</taxon>
        <taxon>Tracheophyta</taxon>
        <taxon>Spermatophyta</taxon>
        <taxon>Magnoliopsida</taxon>
        <taxon>eudicotyledons</taxon>
        <taxon>Gunneridae</taxon>
        <taxon>Pentapetalae</taxon>
        <taxon>asterids</taxon>
        <taxon>lamiids</taxon>
        <taxon>Lamiales</taxon>
        <taxon>Orobanchaceae</taxon>
        <taxon>Pedicularideae</taxon>
        <taxon>Castillejinae</taxon>
        <taxon>Castilleja</taxon>
    </lineage>
</organism>
<dbReference type="EMBL" id="JAVIJP010000005">
    <property type="protein sequence ID" value="KAL3652001.1"/>
    <property type="molecule type" value="Genomic_DNA"/>
</dbReference>
<evidence type="ECO:0000256" key="1">
    <source>
        <dbReference type="ARBA" id="ARBA00022741"/>
    </source>
</evidence>
<evidence type="ECO:0000259" key="6">
    <source>
        <dbReference type="Pfam" id="PF02689"/>
    </source>
</evidence>
<dbReference type="GO" id="GO:0043139">
    <property type="term" value="F:5'-3' DNA helicase activity"/>
    <property type="evidence" value="ECO:0007669"/>
    <property type="project" value="UniProtKB-EC"/>
</dbReference>
<sequence length="321" mass="36415">MSDRRCFESLDKTLRDLTNDCTHPFGGKSVLLGGDFRQTLPVKVKSTRSEIIESTLPRSYLWQYFRIFLFRENMRLKSHRDISECTDSASEFASWLLSIGDGLLGDRDVNDPQNTRKLQIPSEFLIDGSGNKLLSLIFFIYDHSILNNPSPETLSTRAIVCPTNETTDKINRLVLTLTPRDCKVYRGFDVMLSLKINTPVILICNINQTLGLCNGTRLIVTQLLPRIIEAQIITGTSVGIRVYIPRIKFVHNTQDLPFVFTRRQFPIKLCYAMTINKSQGQSLKKIGVYLPKPVFTHGQLYVALSRATSPSSLKILIDKIL</sequence>
<feature type="domain" description="DNA replication helicase" evidence="6">
    <location>
        <begin position="263"/>
        <end position="315"/>
    </location>
</feature>
<evidence type="ECO:0000256" key="2">
    <source>
        <dbReference type="ARBA" id="ARBA00022801"/>
    </source>
</evidence>
<name>A0ABD3EFN8_9LAMI</name>
<evidence type="ECO:0000259" key="8">
    <source>
        <dbReference type="Pfam" id="PF21530"/>
    </source>
</evidence>
<evidence type="ECO:0000313" key="9">
    <source>
        <dbReference type="EMBL" id="KAL3652001.1"/>
    </source>
</evidence>
<dbReference type="InterPro" id="IPR003840">
    <property type="entry name" value="DNA_helicase_dom"/>
</dbReference>